<dbReference type="InterPro" id="IPR024077">
    <property type="entry name" value="Neurolysin/TOP_dom2"/>
</dbReference>
<dbReference type="PANTHER" id="PTHR11804">
    <property type="entry name" value="PROTEASE M3 THIMET OLIGOPEPTIDASE-RELATED"/>
    <property type="match status" value="1"/>
</dbReference>
<evidence type="ECO:0000256" key="5">
    <source>
        <dbReference type="ARBA" id="ARBA00022801"/>
    </source>
</evidence>
<keyword evidence="7" id="KW-0482">Metalloprotease</keyword>
<dbReference type="EMBL" id="CABVLZ010000010">
    <property type="protein sequence ID" value="VVU95726.1"/>
    <property type="molecule type" value="Genomic_DNA"/>
</dbReference>
<evidence type="ECO:0000256" key="1">
    <source>
        <dbReference type="ARBA" id="ARBA00001947"/>
    </source>
</evidence>
<dbReference type="PANTHER" id="PTHR11804:SF83">
    <property type="entry name" value="LD37516P"/>
    <property type="match status" value="1"/>
</dbReference>
<dbReference type="Gene3D" id="1.10.1370.40">
    <property type="match status" value="1"/>
</dbReference>
<evidence type="ECO:0000259" key="11">
    <source>
        <dbReference type="Pfam" id="PF19310"/>
    </source>
</evidence>
<gene>
    <name evidence="12" type="ORF">CPAV1605_1481</name>
</gene>
<dbReference type="InterPro" id="IPR045666">
    <property type="entry name" value="OpdA_N"/>
</dbReference>
<organism evidence="12">
    <name type="scientific">seawater metagenome</name>
    <dbReference type="NCBI Taxonomy" id="1561972"/>
    <lineage>
        <taxon>unclassified sequences</taxon>
        <taxon>metagenomes</taxon>
        <taxon>ecological metagenomes</taxon>
    </lineage>
</organism>
<dbReference type="AlphaFoldDB" id="A0A5E8CKJ3"/>
<dbReference type="GO" id="GO:0004222">
    <property type="term" value="F:metalloendopeptidase activity"/>
    <property type="evidence" value="ECO:0007669"/>
    <property type="project" value="UniProtKB-EC"/>
</dbReference>
<sequence>MFFKIVIGIILALIVNIFIVNNDIKSDLKGNIIIKNKMNNNALLDNTNLPKFSKFDTNLVEEDINLILSNLEKDFLNLEDKIKSEENINNLYNLVIEEMERIEYPLNFAWGIISHLHSVKNNDELRKVYQQMQPNVIKLSNKISQSEILFNGLKRLLDSNILSKERQRIVNLTKNSMFLSGIGLEEEVKVNFNENSLKLAQASTKFSNNALDAVKEFELYIMDDNNMSKLHKSNLELFSSQAKEKFPNSTWDKGPWKITLDMPSYLPMMLHYPKSEFREKLYKAYITKASEGSTNNIPVIKEILKLKKEKANILNFNTYADLSLSKKMATDVEQIENLLNMLAEKSKPLAQKDLKAITDFANSKLQTCQEKLNLWDIPYWSERYKEQELKFKEEELKPYFAIENVLTGLFKIANNLFGINIEEVNLNKERIDTWHPDVKYFRITDENNGEEIATFFLDPYSRPGEKRGGAWMDSCIDKNKYLNKKPVAYLICNGSPPIKNKDGTISTPSLMRFREVETLFHEFGHGLQHMLTQVNEGSASGINKIEWDAVELPSQFMENWCYHKPTIMSFAKHYQTGETLPDELFEKVLKKRTFMQGGAFCRQIYFGMLDLYLYSHLKDDEDIVDVQKNIASQYLPLPILDEDKFLCSFSHIFAGGYSSGYYSYKWAEIMSADAFSAFEEIDLNNKEEVAKIGKRFRDTVLAKGGSQHPAEVFREFRGRDPNPDALLRHNGIVL</sequence>
<proteinExistence type="inferred from homology"/>
<comment type="similarity">
    <text evidence="2">Belongs to the peptidase M3 family.</text>
</comment>
<dbReference type="Pfam" id="PF01432">
    <property type="entry name" value="Peptidase_M3"/>
    <property type="match status" value="1"/>
</dbReference>
<feature type="domain" description="Peptidase M3A/M3B catalytic" evidence="10">
    <location>
        <begin position="269"/>
        <end position="731"/>
    </location>
</feature>
<dbReference type="InterPro" id="IPR024079">
    <property type="entry name" value="MetalloPept_cat_dom_sf"/>
</dbReference>
<evidence type="ECO:0000256" key="9">
    <source>
        <dbReference type="ARBA" id="ARBA00026100"/>
    </source>
</evidence>
<evidence type="ECO:0000256" key="3">
    <source>
        <dbReference type="ARBA" id="ARBA00022670"/>
    </source>
</evidence>
<evidence type="ECO:0000259" key="10">
    <source>
        <dbReference type="Pfam" id="PF01432"/>
    </source>
</evidence>
<dbReference type="GO" id="GO:0005829">
    <property type="term" value="C:cytosol"/>
    <property type="evidence" value="ECO:0007669"/>
    <property type="project" value="UniProtKB-ARBA"/>
</dbReference>
<comment type="catalytic activity">
    <reaction evidence="8">
        <text>Hydrolysis of oligopeptides, with broad specificity. Gly or Ala commonly occur as P1 or P1' residues, but more distant residues are also important, as is shown by the fact that Z-Gly-Pro-Gly-|-Gly-Pro-Ala is cleaved, but not Z-(Gly)(5).</text>
        <dbReference type="EC" id="3.4.24.70"/>
    </reaction>
</comment>
<evidence type="ECO:0000256" key="6">
    <source>
        <dbReference type="ARBA" id="ARBA00022833"/>
    </source>
</evidence>
<comment type="cofactor">
    <cofactor evidence="1">
        <name>Zn(2+)</name>
        <dbReference type="ChEBI" id="CHEBI:29105"/>
    </cofactor>
</comment>
<keyword evidence="6" id="KW-0862">Zinc</keyword>
<dbReference type="InterPro" id="IPR034005">
    <property type="entry name" value="M3A_DCP"/>
</dbReference>
<evidence type="ECO:0000313" key="12">
    <source>
        <dbReference type="EMBL" id="VVU95726.1"/>
    </source>
</evidence>
<dbReference type="SUPFAM" id="SSF55486">
    <property type="entry name" value="Metalloproteases ('zincins'), catalytic domain"/>
    <property type="match status" value="1"/>
</dbReference>
<dbReference type="FunFam" id="3.40.390.10:FF:000009">
    <property type="entry name" value="Oligopeptidase A"/>
    <property type="match status" value="1"/>
</dbReference>
<accession>A0A5E8CKJ3</accession>
<dbReference type="EC" id="3.4.24.70" evidence="9"/>
<name>A0A5E8CKJ3_9ZZZZ</name>
<evidence type="ECO:0000256" key="8">
    <source>
        <dbReference type="ARBA" id="ARBA00024603"/>
    </source>
</evidence>
<keyword evidence="5" id="KW-0378">Hydrolase</keyword>
<evidence type="ECO:0000256" key="7">
    <source>
        <dbReference type="ARBA" id="ARBA00023049"/>
    </source>
</evidence>
<evidence type="ECO:0000256" key="4">
    <source>
        <dbReference type="ARBA" id="ARBA00022723"/>
    </source>
</evidence>
<dbReference type="InterPro" id="IPR001567">
    <property type="entry name" value="Pept_M3A_M3B_dom"/>
</dbReference>
<dbReference type="InterPro" id="IPR045090">
    <property type="entry name" value="Pept_M3A_M3B"/>
</dbReference>
<keyword evidence="3" id="KW-0645">Protease</keyword>
<dbReference type="CDD" id="cd06456">
    <property type="entry name" value="M3A_DCP"/>
    <property type="match status" value="1"/>
</dbReference>
<dbReference type="Gene3D" id="3.40.390.10">
    <property type="entry name" value="Collagenase (Catalytic Domain)"/>
    <property type="match status" value="1"/>
</dbReference>
<evidence type="ECO:0000256" key="2">
    <source>
        <dbReference type="ARBA" id="ARBA00006040"/>
    </source>
</evidence>
<feature type="domain" description="Oligopeptidase A N-terminal" evidence="11">
    <location>
        <begin position="66"/>
        <end position="188"/>
    </location>
</feature>
<dbReference type="Gene3D" id="1.10.1370.10">
    <property type="entry name" value="Neurolysin, domain 3"/>
    <property type="match status" value="1"/>
</dbReference>
<reference evidence="12" key="1">
    <citation type="submission" date="2019-09" db="EMBL/GenBank/DDBJ databases">
        <authorList>
            <person name="Needham M D."/>
        </authorList>
    </citation>
    <scope>NUCLEOTIDE SEQUENCE</scope>
</reference>
<dbReference type="GO" id="GO:0006508">
    <property type="term" value="P:proteolysis"/>
    <property type="evidence" value="ECO:0007669"/>
    <property type="project" value="UniProtKB-KW"/>
</dbReference>
<keyword evidence="4" id="KW-0479">Metal-binding</keyword>
<dbReference type="GO" id="GO:0006518">
    <property type="term" value="P:peptide metabolic process"/>
    <property type="evidence" value="ECO:0007669"/>
    <property type="project" value="TreeGrafter"/>
</dbReference>
<protein>
    <recommendedName>
        <fullName evidence="9">oligopeptidase A</fullName>
        <ecNumber evidence="9">3.4.24.70</ecNumber>
    </recommendedName>
</protein>
<dbReference type="Pfam" id="PF19310">
    <property type="entry name" value="TOP_N"/>
    <property type="match status" value="1"/>
</dbReference>
<dbReference type="GO" id="GO:0046872">
    <property type="term" value="F:metal ion binding"/>
    <property type="evidence" value="ECO:0007669"/>
    <property type="project" value="UniProtKB-KW"/>
</dbReference>